<dbReference type="NCBIfam" id="TIGR01200">
    <property type="entry name" value="GLPGLI"/>
    <property type="match status" value="1"/>
</dbReference>
<sequence length="277" mass="32609">MKRFIVFLLVYLSVGLCLCQEVIDVAKFSVKYKYTFYPDSNRTTGAAVSDMILQVGSNVSRFSEQVDVFSDSLLYFYPSDRTKFQKINDFYNSHGSHIFSTFKIYKDFPNKGDIYFLTHRGSKVHYAVLEKDENMNWKLDNNSDTIILGFSCKKAFTKFRGREYIAWYTSDIPINDGPYKFRGLPGLIVLIYDKKNHHRFEITELNENSANTPIFIESDLNKYKELTPKEFVDVFYAENMNFLNRVKKGEIAIQLSKEQQIKLLRKFKTRNNFIERF</sequence>
<evidence type="ECO:0000313" key="2">
    <source>
        <dbReference type="Proteomes" id="UP000500961"/>
    </source>
</evidence>
<protein>
    <submittedName>
        <fullName evidence="1">GLPGLI family protein</fullName>
    </submittedName>
</protein>
<reference evidence="1 2" key="1">
    <citation type="submission" date="2019-07" db="EMBL/GenBank/DDBJ databases">
        <title>Thalassofilum flectens gen. nov., sp. nov., a novel moderate thermophilic anaerobe from a shallow sea hot spring in Kunashir Island (Russia), representing a new family in the order Bacteroidales, and proposal of Thalassofilacea fam. nov.</title>
        <authorList>
            <person name="Kochetkova T.V."/>
            <person name="Podosokorskaya O.A."/>
            <person name="Novikov A."/>
            <person name="Elcheninov A.G."/>
            <person name="Toshchakov S.V."/>
            <person name="Kublanov I.V."/>
        </authorList>
    </citation>
    <scope>NUCLEOTIDE SEQUENCE [LARGE SCALE GENOMIC DNA]</scope>
    <source>
        <strain evidence="1 2">38-H</strain>
    </source>
</reference>
<dbReference type="KEGG" id="ttz:FHG85_07015"/>
<dbReference type="AlphaFoldDB" id="A0A7D4C945"/>
<dbReference type="RefSeq" id="WP_173074359.1">
    <property type="nucleotide sequence ID" value="NZ_CP041345.1"/>
</dbReference>
<dbReference type="Proteomes" id="UP000500961">
    <property type="component" value="Chromosome"/>
</dbReference>
<proteinExistence type="predicted"/>
<dbReference type="Pfam" id="PF09697">
    <property type="entry name" value="Porph_ging"/>
    <property type="match status" value="1"/>
</dbReference>
<name>A0A7D4C945_9BACT</name>
<accession>A0A7D4C945</accession>
<evidence type="ECO:0000313" key="1">
    <source>
        <dbReference type="EMBL" id="QKG80022.1"/>
    </source>
</evidence>
<keyword evidence="2" id="KW-1185">Reference proteome</keyword>
<gene>
    <name evidence="1" type="ORF">FHG85_07015</name>
</gene>
<organism evidence="1 2">
    <name type="scientific">Tenuifilum thalassicum</name>
    <dbReference type="NCBI Taxonomy" id="2590900"/>
    <lineage>
        <taxon>Bacteria</taxon>
        <taxon>Pseudomonadati</taxon>
        <taxon>Bacteroidota</taxon>
        <taxon>Bacteroidia</taxon>
        <taxon>Bacteroidales</taxon>
        <taxon>Tenuifilaceae</taxon>
        <taxon>Tenuifilum</taxon>
    </lineage>
</organism>
<dbReference type="InterPro" id="IPR005901">
    <property type="entry name" value="GLPGLI"/>
</dbReference>
<dbReference type="EMBL" id="CP041345">
    <property type="protein sequence ID" value="QKG80022.1"/>
    <property type="molecule type" value="Genomic_DNA"/>
</dbReference>